<keyword evidence="2" id="KW-0053">Apoptosis</keyword>
<dbReference type="GO" id="GO:0005634">
    <property type="term" value="C:nucleus"/>
    <property type="evidence" value="ECO:0007669"/>
    <property type="project" value="TreeGrafter"/>
</dbReference>
<dbReference type="GO" id="GO:0022416">
    <property type="term" value="P:chaeta development"/>
    <property type="evidence" value="ECO:0007669"/>
    <property type="project" value="UniProtKB-ARBA"/>
</dbReference>
<reference evidence="8" key="1">
    <citation type="submission" date="2020-11" db="EMBL/GenBank/DDBJ databases">
        <authorList>
            <person name="Whitehead M."/>
        </authorList>
    </citation>
    <scope>NUCLEOTIDE SEQUENCE</scope>
    <source>
        <strain evidence="8">EGII</strain>
    </source>
</reference>
<dbReference type="FunFam" id="1.10.1170.10:FF:000002">
    <property type="entry name" value="Baculoviral IAP repeat containing 7"/>
    <property type="match status" value="1"/>
</dbReference>
<organism evidence="8 9">
    <name type="scientific">Ceratitis capitata</name>
    <name type="common">Mediterranean fruit fly</name>
    <name type="synonym">Tephritis capitata</name>
    <dbReference type="NCBI Taxonomy" id="7213"/>
    <lineage>
        <taxon>Eukaryota</taxon>
        <taxon>Metazoa</taxon>
        <taxon>Ecdysozoa</taxon>
        <taxon>Arthropoda</taxon>
        <taxon>Hexapoda</taxon>
        <taxon>Insecta</taxon>
        <taxon>Pterygota</taxon>
        <taxon>Neoptera</taxon>
        <taxon>Endopterygota</taxon>
        <taxon>Diptera</taxon>
        <taxon>Brachycera</taxon>
        <taxon>Muscomorpha</taxon>
        <taxon>Tephritoidea</taxon>
        <taxon>Tephritidae</taxon>
        <taxon>Ceratitis</taxon>
        <taxon>Ceratitis</taxon>
    </lineage>
</organism>
<dbReference type="GO" id="GO:0031625">
    <property type="term" value="F:ubiquitin protein ligase binding"/>
    <property type="evidence" value="ECO:0007669"/>
    <property type="project" value="UniProtKB-ARBA"/>
</dbReference>
<dbReference type="Proteomes" id="UP000606786">
    <property type="component" value="Unassembled WGS sequence"/>
</dbReference>
<dbReference type="SMART" id="SM00238">
    <property type="entry name" value="BIR"/>
    <property type="match status" value="2"/>
</dbReference>
<dbReference type="Gene3D" id="1.10.1170.10">
    <property type="entry name" value="Inhibitor Of Apoptosis Protein (2mihbC-IAP-1), Chain A"/>
    <property type="match status" value="2"/>
</dbReference>
<dbReference type="GO" id="GO:0089720">
    <property type="term" value="F:caspase binding"/>
    <property type="evidence" value="ECO:0007669"/>
    <property type="project" value="UniProtKB-ARBA"/>
</dbReference>
<evidence type="ECO:0000256" key="1">
    <source>
        <dbReference type="ARBA" id="ARBA00006672"/>
    </source>
</evidence>
<dbReference type="OrthoDB" id="774873at2759"/>
<keyword evidence="9" id="KW-1185">Reference proteome</keyword>
<evidence type="ECO:0000256" key="3">
    <source>
        <dbReference type="ARBA" id="ARBA00022723"/>
    </source>
</evidence>
<protein>
    <submittedName>
        <fullName evidence="8">(Mediterranean fruit fly) hypothetical protein</fullName>
    </submittedName>
</protein>
<dbReference type="PROSITE" id="PS50089">
    <property type="entry name" value="ZF_RING_2"/>
    <property type="match status" value="1"/>
</dbReference>
<keyword evidence="5" id="KW-0862">Zinc</keyword>
<proteinExistence type="inferred from homology"/>
<keyword evidence="3" id="KW-0479">Metal-binding</keyword>
<feature type="domain" description="RING-type" evidence="7">
    <location>
        <begin position="389"/>
        <end position="424"/>
    </location>
</feature>
<accession>A0A811VAW4</accession>
<dbReference type="FunFam" id="1.10.1170.10:FF:000003">
    <property type="entry name" value="E3 ubiquitin-protein ligase XIAP"/>
    <property type="match status" value="1"/>
</dbReference>
<dbReference type="GO" id="GO:0070936">
    <property type="term" value="P:protein K48-linked ubiquitination"/>
    <property type="evidence" value="ECO:0007669"/>
    <property type="project" value="UniProtKB-ARBA"/>
</dbReference>
<dbReference type="PANTHER" id="PTHR10044:SF139">
    <property type="entry name" value="DEATH-ASSOCIATED INHIBITOR OF APOPTOSIS 2"/>
    <property type="match status" value="1"/>
</dbReference>
<dbReference type="GO" id="GO:0031398">
    <property type="term" value="P:positive regulation of protein ubiquitination"/>
    <property type="evidence" value="ECO:0007669"/>
    <property type="project" value="TreeGrafter"/>
</dbReference>
<dbReference type="Pfam" id="PF13920">
    <property type="entry name" value="zf-C3HC4_3"/>
    <property type="match status" value="1"/>
</dbReference>
<dbReference type="InterPro" id="IPR001841">
    <property type="entry name" value="Znf_RING"/>
</dbReference>
<dbReference type="InterPro" id="IPR001370">
    <property type="entry name" value="BIR_rpt"/>
</dbReference>
<keyword evidence="4 6" id="KW-0863">Zinc-finger</keyword>
<dbReference type="InterPro" id="IPR011029">
    <property type="entry name" value="DEATH-like_dom_sf"/>
</dbReference>
<dbReference type="GO" id="GO:0051726">
    <property type="term" value="P:regulation of cell cycle"/>
    <property type="evidence" value="ECO:0007669"/>
    <property type="project" value="TreeGrafter"/>
</dbReference>
<dbReference type="GO" id="GO:0043027">
    <property type="term" value="F:cysteine-type endopeptidase inhibitor activity involved in apoptotic process"/>
    <property type="evidence" value="ECO:0007669"/>
    <property type="project" value="UniProtKB-ARBA"/>
</dbReference>
<dbReference type="PANTHER" id="PTHR10044">
    <property type="entry name" value="INHIBITOR OF APOPTOSIS"/>
    <property type="match status" value="1"/>
</dbReference>
<dbReference type="InterPro" id="IPR050784">
    <property type="entry name" value="IAP"/>
</dbReference>
<dbReference type="EMBL" id="CAJHJT010000056">
    <property type="protein sequence ID" value="CAD7012397.1"/>
    <property type="molecule type" value="Genomic_DNA"/>
</dbReference>
<evidence type="ECO:0000256" key="4">
    <source>
        <dbReference type="ARBA" id="ARBA00022771"/>
    </source>
</evidence>
<dbReference type="GO" id="GO:0005829">
    <property type="term" value="C:cytosol"/>
    <property type="evidence" value="ECO:0007669"/>
    <property type="project" value="UniProtKB-ARBA"/>
</dbReference>
<evidence type="ECO:0000256" key="5">
    <source>
        <dbReference type="ARBA" id="ARBA00022833"/>
    </source>
</evidence>
<dbReference type="FunFam" id="3.30.40.10:FF:000184">
    <property type="entry name" value="Baculoviral IAP repeat containing 2"/>
    <property type="match status" value="1"/>
</dbReference>
<dbReference type="GO" id="GO:0043066">
    <property type="term" value="P:negative regulation of apoptotic process"/>
    <property type="evidence" value="ECO:0007669"/>
    <property type="project" value="TreeGrafter"/>
</dbReference>
<dbReference type="GO" id="GO:0006915">
    <property type="term" value="P:apoptotic process"/>
    <property type="evidence" value="ECO:0007669"/>
    <property type="project" value="UniProtKB-KW"/>
</dbReference>
<comment type="similarity">
    <text evidence="1">Belongs to the IAP family.</text>
</comment>
<dbReference type="SUPFAM" id="SSF57924">
    <property type="entry name" value="Inhibitor of apoptosis (IAP) repeat"/>
    <property type="match status" value="2"/>
</dbReference>
<dbReference type="Gene3D" id="1.10.8.10">
    <property type="entry name" value="DNA helicase RuvA subunit, C-terminal domain"/>
    <property type="match status" value="1"/>
</dbReference>
<dbReference type="GO" id="GO:0008270">
    <property type="term" value="F:zinc ion binding"/>
    <property type="evidence" value="ECO:0007669"/>
    <property type="project" value="UniProtKB-KW"/>
</dbReference>
<evidence type="ECO:0000256" key="2">
    <source>
        <dbReference type="ARBA" id="ARBA00022703"/>
    </source>
</evidence>
<evidence type="ECO:0000313" key="9">
    <source>
        <dbReference type="Proteomes" id="UP000606786"/>
    </source>
</evidence>
<dbReference type="SMART" id="SM00184">
    <property type="entry name" value="RING"/>
    <property type="match status" value="1"/>
</dbReference>
<dbReference type="GO" id="GO:0061630">
    <property type="term" value="F:ubiquitin protein ligase activity"/>
    <property type="evidence" value="ECO:0007669"/>
    <property type="project" value="TreeGrafter"/>
</dbReference>
<dbReference type="GO" id="GO:0004869">
    <property type="term" value="F:cysteine-type endopeptidase inhibitor activity"/>
    <property type="evidence" value="ECO:0007669"/>
    <property type="project" value="UniProtKB-ARBA"/>
</dbReference>
<evidence type="ECO:0000259" key="7">
    <source>
        <dbReference type="PROSITE" id="PS50089"/>
    </source>
</evidence>
<dbReference type="KEGG" id="ccat:101452029"/>
<dbReference type="PROSITE" id="PS50143">
    <property type="entry name" value="BIR_REPEAT_2"/>
    <property type="match status" value="2"/>
</dbReference>
<dbReference type="Pfam" id="PF00653">
    <property type="entry name" value="BIR"/>
    <property type="match status" value="2"/>
</dbReference>
<dbReference type="CDD" id="cd00022">
    <property type="entry name" value="BIR"/>
    <property type="match status" value="2"/>
</dbReference>
<evidence type="ECO:0000313" key="8">
    <source>
        <dbReference type="EMBL" id="CAD7012397.1"/>
    </source>
</evidence>
<dbReference type="PROSITE" id="PS01282">
    <property type="entry name" value="BIR_REPEAT_1"/>
    <property type="match status" value="1"/>
</dbReference>
<gene>
    <name evidence="8" type="ORF">CCAP1982_LOCUS20487</name>
</gene>
<name>A0A811VAW4_CERCA</name>
<comment type="caution">
    <text evidence="8">The sequence shown here is derived from an EMBL/GenBank/DDBJ whole genome shotgun (WGS) entry which is preliminary data.</text>
</comment>
<dbReference type="AlphaFoldDB" id="A0A811VAW4"/>
<evidence type="ECO:0000256" key="6">
    <source>
        <dbReference type="PROSITE-ProRule" id="PRU00175"/>
    </source>
</evidence>
<dbReference type="CDD" id="cd16713">
    <property type="entry name" value="RING-HC_BIRC2_3_7"/>
    <property type="match status" value="1"/>
</dbReference>
<dbReference type="Gene3D" id="1.10.533.10">
    <property type="entry name" value="Death Domain, Fas"/>
    <property type="match status" value="1"/>
</dbReference>
<dbReference type="GO" id="GO:0048471">
    <property type="term" value="C:perinuclear region of cytoplasm"/>
    <property type="evidence" value="ECO:0007669"/>
    <property type="project" value="UniProtKB-ARBA"/>
</dbReference>
<sequence length="436" mass="48709">MDEVVDESDYLLESNRLATFKNWPNPNISPESLAKAGFYYLNRSDQVKCAWCKGIIAKWEEQDDAFEEHKRFFPDCLRVKLGPNLEMASDGMRDLGIQQVSPPKKPKFSSLDSRLRTYTHWPIPDIQQPEALAQAGLYYQNVDDQVRCFHCNIGLRSWQREDDPWFEHAKWFPQCQFVRLVKGANYIQHVQELTRQTGHQLHSEMTIEEAMMTAPVLQALEIGIDGGSIRNATQRQLLAMGRPYDTVEDLIKAVFGDTEDAEPIASGQCTEAVSASLAGDVSRLINMLDEAGVSGGNYVGTPSNTYNNTIAMSQNNVQNQMHVNVLNGPSCSNALTNALQAKSAGDNLKTPAEEVKCEEVNTKQPNEQTLNRALSLEEENRKLKDARLCKVCLDEEVGVVFLPCGHLVTCVQCAPGVGQCPMCRADIKGFVRTYLS</sequence>